<proteinExistence type="predicted"/>
<evidence type="ECO:0000313" key="2">
    <source>
        <dbReference type="Proteomes" id="UP001597438"/>
    </source>
</evidence>
<keyword evidence="2" id="KW-1185">Reference proteome</keyword>
<protein>
    <submittedName>
        <fullName evidence="1">Uncharacterized protein</fullName>
    </submittedName>
</protein>
<dbReference type="RefSeq" id="WP_251741424.1">
    <property type="nucleotide sequence ID" value="NZ_JBHUOJ010000001.1"/>
</dbReference>
<organism evidence="1 2">
    <name type="scientific">Christiangramia antarctica</name>
    <dbReference type="NCBI Taxonomy" id="2058158"/>
    <lineage>
        <taxon>Bacteria</taxon>
        <taxon>Pseudomonadati</taxon>
        <taxon>Bacteroidota</taxon>
        <taxon>Flavobacteriia</taxon>
        <taxon>Flavobacteriales</taxon>
        <taxon>Flavobacteriaceae</taxon>
        <taxon>Christiangramia</taxon>
    </lineage>
</organism>
<name>A0ABW5X1H8_9FLAO</name>
<accession>A0ABW5X1H8</accession>
<dbReference type="Proteomes" id="UP001597438">
    <property type="component" value="Unassembled WGS sequence"/>
</dbReference>
<dbReference type="EMBL" id="JBHUOJ010000001">
    <property type="protein sequence ID" value="MFD2831659.1"/>
    <property type="molecule type" value="Genomic_DNA"/>
</dbReference>
<comment type="caution">
    <text evidence="1">The sequence shown here is derived from an EMBL/GenBank/DDBJ whole genome shotgun (WGS) entry which is preliminary data.</text>
</comment>
<gene>
    <name evidence="1" type="ORF">ACFSYS_00065</name>
</gene>
<sequence>MFELGKLYIPTQLVFDPVTKTISFRMSEIYSEAYFDKIQYSLELKILGSEVVISYYGEDDTYLFQVLNLDEDCIACGSLENASLGAIQEKALKVLQGYMLDPKKELFHLFNEMEGEFPIN</sequence>
<reference evidence="2" key="1">
    <citation type="journal article" date="2019" name="Int. J. Syst. Evol. Microbiol.">
        <title>The Global Catalogue of Microorganisms (GCM) 10K type strain sequencing project: providing services to taxonomists for standard genome sequencing and annotation.</title>
        <authorList>
            <consortium name="The Broad Institute Genomics Platform"/>
            <consortium name="The Broad Institute Genome Sequencing Center for Infectious Disease"/>
            <person name="Wu L."/>
            <person name="Ma J."/>
        </authorList>
    </citation>
    <scope>NUCLEOTIDE SEQUENCE [LARGE SCALE GENOMIC DNA]</scope>
    <source>
        <strain evidence="2">KCTC 52925</strain>
    </source>
</reference>
<evidence type="ECO:0000313" key="1">
    <source>
        <dbReference type="EMBL" id="MFD2831659.1"/>
    </source>
</evidence>